<keyword evidence="1" id="KW-0812">Transmembrane</keyword>
<proteinExistence type="predicted"/>
<evidence type="ECO:0000256" key="1">
    <source>
        <dbReference type="SAM" id="Phobius"/>
    </source>
</evidence>
<gene>
    <name evidence="4" type="ORF">IAA63_05890</name>
</gene>
<keyword evidence="1" id="KW-0472">Membrane</keyword>
<feature type="domain" description="DUF6688" evidence="3">
    <location>
        <begin position="286"/>
        <end position="397"/>
    </location>
</feature>
<feature type="transmembrane region" description="Helical" evidence="1">
    <location>
        <begin position="177"/>
        <end position="197"/>
    </location>
</feature>
<dbReference type="AlphaFoldDB" id="A0A9D1T5U7"/>
<name>A0A9D1T5U7_9FIRM</name>
<reference evidence="4" key="1">
    <citation type="submission" date="2020-10" db="EMBL/GenBank/DDBJ databases">
        <authorList>
            <person name="Gilroy R."/>
        </authorList>
    </citation>
    <scope>NUCLEOTIDE SEQUENCE</scope>
    <source>
        <strain evidence="4">ChiBcec2-4451</strain>
    </source>
</reference>
<dbReference type="Pfam" id="PF23543">
    <property type="entry name" value="DUF6688_C"/>
    <property type="match status" value="1"/>
</dbReference>
<accession>A0A9D1T5U7</accession>
<dbReference type="InterPro" id="IPR046510">
    <property type="entry name" value="DUF6688_N"/>
</dbReference>
<feature type="transmembrane region" description="Helical" evidence="1">
    <location>
        <begin position="116"/>
        <end position="137"/>
    </location>
</feature>
<evidence type="ECO:0000313" key="5">
    <source>
        <dbReference type="Proteomes" id="UP000886723"/>
    </source>
</evidence>
<sequence>METWVKHSVALSVAAAILLGIVAGPLFGLTSSGPEVLPGGVLMGVVFVYPLVLTAANIIFLFCENRSPLLLGKGRLFEGITLVVGILYSLLALPIANITIADWTRQLSNRQLHTPIWTQGFLTVGMLAAAGLAGYLVLSFGRLSKMPPLIPVCAMAAMYLGMAESILWIVQVFQPDLVMVYLCLLPANGILIGIKVIRRKVKEWKSVQPEEIRGFEKPWLDRLNRKLLNSSRWPAAAFLLMWPLLGVLICILILFGQRPDNAIRAWTETSDWRLSLREAPQNIYYDEHYLCTVAAGGHRRLVKPLRRGVRHGHTVIVNRQLCIANAFEQVLEERAPRLHGRIRGFYDRYGFPIARCIRSPYAADAIYLLMKPLEWLFLAVLYLVDVKPENRIAVQYLPKCTFEGEEKGSV</sequence>
<dbReference type="EMBL" id="DVON01000129">
    <property type="protein sequence ID" value="HIV12657.1"/>
    <property type="molecule type" value="Genomic_DNA"/>
</dbReference>
<evidence type="ECO:0000259" key="3">
    <source>
        <dbReference type="Pfam" id="PF23543"/>
    </source>
</evidence>
<feature type="transmembrane region" description="Helical" evidence="1">
    <location>
        <begin position="149"/>
        <end position="171"/>
    </location>
</feature>
<dbReference type="Pfam" id="PF20394">
    <property type="entry name" value="DUF6688"/>
    <property type="match status" value="1"/>
</dbReference>
<reference evidence="4" key="2">
    <citation type="journal article" date="2021" name="PeerJ">
        <title>Extensive microbial diversity within the chicken gut microbiome revealed by metagenomics and culture.</title>
        <authorList>
            <person name="Gilroy R."/>
            <person name="Ravi A."/>
            <person name="Getino M."/>
            <person name="Pursley I."/>
            <person name="Horton D.L."/>
            <person name="Alikhan N.F."/>
            <person name="Baker D."/>
            <person name="Gharbi K."/>
            <person name="Hall N."/>
            <person name="Watson M."/>
            <person name="Adriaenssens E.M."/>
            <person name="Foster-Nyarko E."/>
            <person name="Jarju S."/>
            <person name="Secka A."/>
            <person name="Antonio M."/>
            <person name="Oren A."/>
            <person name="Chaudhuri R.R."/>
            <person name="La Ragione R."/>
            <person name="Hildebrand F."/>
            <person name="Pallen M.J."/>
        </authorList>
    </citation>
    <scope>NUCLEOTIDE SEQUENCE</scope>
    <source>
        <strain evidence="4">ChiBcec2-4451</strain>
    </source>
</reference>
<dbReference type="InterPro" id="IPR056491">
    <property type="entry name" value="DUF6688_C"/>
</dbReference>
<comment type="caution">
    <text evidence="4">The sequence shown here is derived from an EMBL/GenBank/DDBJ whole genome shotgun (WGS) entry which is preliminary data.</text>
</comment>
<protein>
    <submittedName>
        <fullName evidence="4">Uncharacterized protein</fullName>
    </submittedName>
</protein>
<evidence type="ECO:0000259" key="2">
    <source>
        <dbReference type="Pfam" id="PF20394"/>
    </source>
</evidence>
<feature type="transmembrane region" description="Helical" evidence="1">
    <location>
        <begin position="75"/>
        <end position="96"/>
    </location>
</feature>
<feature type="domain" description="DUF6688" evidence="2">
    <location>
        <begin position="42"/>
        <end position="283"/>
    </location>
</feature>
<keyword evidence="1" id="KW-1133">Transmembrane helix</keyword>
<dbReference type="Proteomes" id="UP000886723">
    <property type="component" value="Unassembled WGS sequence"/>
</dbReference>
<feature type="transmembrane region" description="Helical" evidence="1">
    <location>
        <begin position="235"/>
        <end position="255"/>
    </location>
</feature>
<evidence type="ECO:0000313" key="4">
    <source>
        <dbReference type="EMBL" id="HIV12657.1"/>
    </source>
</evidence>
<feature type="transmembrane region" description="Helical" evidence="1">
    <location>
        <begin position="39"/>
        <end position="63"/>
    </location>
</feature>
<organism evidence="4 5">
    <name type="scientific">Candidatus Pullilachnospira stercoravium</name>
    <dbReference type="NCBI Taxonomy" id="2840913"/>
    <lineage>
        <taxon>Bacteria</taxon>
        <taxon>Bacillati</taxon>
        <taxon>Bacillota</taxon>
        <taxon>Clostridia</taxon>
        <taxon>Lachnospirales</taxon>
        <taxon>Lachnospiraceae</taxon>
        <taxon>Lachnospiraceae incertae sedis</taxon>
        <taxon>Candidatus Pullilachnospira</taxon>
    </lineage>
</organism>